<comment type="subcellular location">
    <subcellularLocation>
        <location evidence="1">Membrane</location>
        <topology evidence="1">Multi-pass membrane protein</topology>
    </subcellularLocation>
</comment>
<evidence type="ECO:0000256" key="2">
    <source>
        <dbReference type="ARBA" id="ARBA00022448"/>
    </source>
</evidence>
<dbReference type="InterPro" id="IPR050524">
    <property type="entry name" value="APC_YAT"/>
</dbReference>
<dbReference type="Pfam" id="PF00324">
    <property type="entry name" value="AA_permease"/>
    <property type="match status" value="1"/>
</dbReference>
<reference evidence="10" key="1">
    <citation type="submission" date="2023-06" db="EMBL/GenBank/DDBJ databases">
        <authorList>
            <consortium name="Lawrence Berkeley National Laboratory"/>
            <person name="Ahrendt S."/>
            <person name="Sahu N."/>
            <person name="Indic B."/>
            <person name="Wong-Bajracharya J."/>
            <person name="Merenyi Z."/>
            <person name="Ke H.-M."/>
            <person name="Monk M."/>
            <person name="Kocsube S."/>
            <person name="Drula E."/>
            <person name="Lipzen A."/>
            <person name="Balint B."/>
            <person name="Henrissat B."/>
            <person name="Andreopoulos B."/>
            <person name="Martin F.M."/>
            <person name="Harder C.B."/>
            <person name="Rigling D."/>
            <person name="Ford K.L."/>
            <person name="Foster G.D."/>
            <person name="Pangilinan J."/>
            <person name="Papanicolaou A."/>
            <person name="Barry K."/>
            <person name="LaButti K."/>
            <person name="Viragh M."/>
            <person name="Koriabine M."/>
            <person name="Yan M."/>
            <person name="Riley R."/>
            <person name="Champramary S."/>
            <person name="Plett K.L."/>
            <person name="Tsai I.J."/>
            <person name="Slot J."/>
            <person name="Sipos G."/>
            <person name="Plett J."/>
            <person name="Nagy L.G."/>
            <person name="Grigoriev I.V."/>
        </authorList>
    </citation>
    <scope>NUCLEOTIDE SEQUENCE</scope>
    <source>
        <strain evidence="10">FPL87.14</strain>
    </source>
</reference>
<dbReference type="AlphaFoldDB" id="A0AA39K5V1"/>
<evidence type="ECO:0000259" key="9">
    <source>
        <dbReference type="Pfam" id="PF00324"/>
    </source>
</evidence>
<dbReference type="EMBL" id="JAUEPT010000002">
    <property type="protein sequence ID" value="KAK0454868.1"/>
    <property type="molecule type" value="Genomic_DNA"/>
</dbReference>
<dbReference type="PIRSF" id="PIRSF006060">
    <property type="entry name" value="AA_transporter"/>
    <property type="match status" value="1"/>
</dbReference>
<dbReference type="InterPro" id="IPR004840">
    <property type="entry name" value="Amino_acid_permease_CS"/>
</dbReference>
<organism evidence="10 11">
    <name type="scientific">Armillaria borealis</name>
    <dbReference type="NCBI Taxonomy" id="47425"/>
    <lineage>
        <taxon>Eukaryota</taxon>
        <taxon>Fungi</taxon>
        <taxon>Dikarya</taxon>
        <taxon>Basidiomycota</taxon>
        <taxon>Agaricomycotina</taxon>
        <taxon>Agaricomycetes</taxon>
        <taxon>Agaricomycetidae</taxon>
        <taxon>Agaricales</taxon>
        <taxon>Marasmiineae</taxon>
        <taxon>Physalacriaceae</taxon>
        <taxon>Armillaria</taxon>
    </lineage>
</organism>
<evidence type="ECO:0000313" key="11">
    <source>
        <dbReference type="Proteomes" id="UP001175226"/>
    </source>
</evidence>
<feature type="transmembrane region" description="Helical" evidence="8">
    <location>
        <begin position="469"/>
        <end position="489"/>
    </location>
</feature>
<dbReference type="GO" id="GO:0015171">
    <property type="term" value="F:amino acid transmembrane transporter activity"/>
    <property type="evidence" value="ECO:0007669"/>
    <property type="project" value="TreeGrafter"/>
</dbReference>
<evidence type="ECO:0000256" key="6">
    <source>
        <dbReference type="ARBA" id="ARBA00023136"/>
    </source>
</evidence>
<feature type="transmembrane region" description="Helical" evidence="8">
    <location>
        <begin position="261"/>
        <end position="282"/>
    </location>
</feature>
<dbReference type="PROSITE" id="PS00218">
    <property type="entry name" value="AMINO_ACID_PERMEASE_1"/>
    <property type="match status" value="1"/>
</dbReference>
<keyword evidence="6 8" id="KW-0472">Membrane</keyword>
<accession>A0AA39K5V1</accession>
<feature type="transmembrane region" description="Helical" evidence="8">
    <location>
        <begin position="38"/>
        <end position="58"/>
    </location>
</feature>
<feature type="transmembrane region" description="Helical" evidence="8">
    <location>
        <begin position="320"/>
        <end position="341"/>
    </location>
</feature>
<feature type="transmembrane region" description="Helical" evidence="8">
    <location>
        <begin position="217"/>
        <end position="240"/>
    </location>
</feature>
<feature type="transmembrane region" description="Helical" evidence="8">
    <location>
        <begin position="362"/>
        <end position="384"/>
    </location>
</feature>
<keyword evidence="4" id="KW-0029">Amino-acid transport</keyword>
<protein>
    <submittedName>
        <fullName evidence="10">Amino acid permease/ SLC12A domain-containing protein</fullName>
    </submittedName>
</protein>
<feature type="region of interest" description="Disordered" evidence="7">
    <location>
        <begin position="1"/>
        <end position="29"/>
    </location>
</feature>
<evidence type="ECO:0000256" key="8">
    <source>
        <dbReference type="SAM" id="Phobius"/>
    </source>
</evidence>
<dbReference type="GO" id="GO:0016020">
    <property type="term" value="C:membrane"/>
    <property type="evidence" value="ECO:0007669"/>
    <property type="project" value="UniProtKB-SubCell"/>
</dbReference>
<dbReference type="Gene3D" id="1.20.1740.10">
    <property type="entry name" value="Amino acid/polyamine transporter I"/>
    <property type="match status" value="1"/>
</dbReference>
<evidence type="ECO:0000256" key="7">
    <source>
        <dbReference type="SAM" id="MobiDB-lite"/>
    </source>
</evidence>
<evidence type="ECO:0000256" key="1">
    <source>
        <dbReference type="ARBA" id="ARBA00004141"/>
    </source>
</evidence>
<evidence type="ECO:0000256" key="3">
    <source>
        <dbReference type="ARBA" id="ARBA00022692"/>
    </source>
</evidence>
<feature type="transmembrane region" description="Helical" evidence="8">
    <location>
        <begin position="70"/>
        <end position="91"/>
    </location>
</feature>
<feature type="domain" description="Amino acid permease/ SLC12A" evidence="9">
    <location>
        <begin position="43"/>
        <end position="487"/>
    </location>
</feature>
<keyword evidence="2" id="KW-0813">Transport</keyword>
<feature type="transmembrane region" description="Helical" evidence="8">
    <location>
        <begin position="103"/>
        <end position="124"/>
    </location>
</feature>
<dbReference type="Proteomes" id="UP001175226">
    <property type="component" value="Unassembled WGS sequence"/>
</dbReference>
<dbReference type="PANTHER" id="PTHR43341:SF3">
    <property type="entry name" value="AMINO-ACID PERMEASE PB1C11.02-RELATED"/>
    <property type="match status" value="1"/>
</dbReference>
<sequence>MTGKSLQDARRDYGTINRPTADNEEPVEENRRRLHRELSARQVQMIAIAGTIGTGLFLGTGRSLAQGGPASILICYGIIGFIVYVTLLLLGEMATQYPIAGSFNTYATRFVSPSYGFALSWNYWFNDAVSVASDLTAAQLVLEYWTDWHPWVISLLFWVFLVAVNSAHVRAYGELEYWLSSLKVVTVVIFIILGILVNAGVNEDHRYIGSSNWRIPGAPFVGGFGGFAKVFVTASFAYGGTESLGITAGETKNPSKNMPKVVKFVFWRILLFYILSVFLIGLNVPWDYPNLSNKTTTTSPFTIVFQYAGSKVAASFMNTVILSSVLSAGNHALFAGSRVLYGLSVTVPPQAPKIFSWTTRGGVPLPALMLTSSISILCFGSSFIGSGQLWGWLQNLVGVSNQIAWLSIGLASWRFRKAWIRQGRSLDELKFRPAWTWPWGPPFVIITVTALILIQGWSSIFPTFSVVDFFSLYIEIPVMVVMYLVWLTLRHRSSTKTAAETEAPARALRWSDIVDTKTVDLSTDEYVEHPVEDVEAKRQTILRRLYYWFA</sequence>
<evidence type="ECO:0000256" key="5">
    <source>
        <dbReference type="ARBA" id="ARBA00022989"/>
    </source>
</evidence>
<feature type="transmembrane region" description="Helical" evidence="8">
    <location>
        <begin position="390"/>
        <end position="413"/>
    </location>
</feature>
<evidence type="ECO:0000256" key="4">
    <source>
        <dbReference type="ARBA" id="ARBA00022970"/>
    </source>
</evidence>
<feature type="transmembrane region" description="Helical" evidence="8">
    <location>
        <begin position="434"/>
        <end position="457"/>
    </location>
</feature>
<comment type="caution">
    <text evidence="10">The sequence shown here is derived from an EMBL/GenBank/DDBJ whole genome shotgun (WGS) entry which is preliminary data.</text>
</comment>
<dbReference type="PANTHER" id="PTHR43341">
    <property type="entry name" value="AMINO ACID PERMEASE"/>
    <property type="match status" value="1"/>
</dbReference>
<name>A0AA39K5V1_9AGAR</name>
<keyword evidence="11" id="KW-1185">Reference proteome</keyword>
<gene>
    <name evidence="10" type="ORF">EV421DRAFT_1759759</name>
</gene>
<keyword evidence="5 8" id="KW-1133">Transmembrane helix</keyword>
<feature type="transmembrane region" description="Helical" evidence="8">
    <location>
        <begin position="177"/>
        <end position="197"/>
    </location>
</feature>
<keyword evidence="3 8" id="KW-0812">Transmembrane</keyword>
<proteinExistence type="predicted"/>
<feature type="transmembrane region" description="Helical" evidence="8">
    <location>
        <begin position="148"/>
        <end position="165"/>
    </location>
</feature>
<evidence type="ECO:0000313" key="10">
    <source>
        <dbReference type="EMBL" id="KAK0454868.1"/>
    </source>
</evidence>
<dbReference type="FunFam" id="1.20.1740.10:FF:000001">
    <property type="entry name" value="Amino acid permease"/>
    <property type="match status" value="1"/>
</dbReference>
<dbReference type="InterPro" id="IPR004841">
    <property type="entry name" value="AA-permease/SLC12A_dom"/>
</dbReference>